<dbReference type="Proteomes" id="UP001447857">
    <property type="component" value="Chromosome"/>
</dbReference>
<feature type="transmembrane region" description="Helical" evidence="1">
    <location>
        <begin position="83"/>
        <end position="104"/>
    </location>
</feature>
<keyword evidence="1" id="KW-0472">Membrane</keyword>
<gene>
    <name evidence="2" type="ORF">V6624_16875</name>
</gene>
<reference evidence="2 3" key="1">
    <citation type="submission" date="2024-02" db="EMBL/GenBank/DDBJ databases">
        <title>complete genome of Flavobacterium ginsenosidimutans Str. YTB16.</title>
        <authorList>
            <person name="Wang Q."/>
        </authorList>
    </citation>
    <scope>NUCLEOTIDE SEQUENCE [LARGE SCALE GENOMIC DNA]</scope>
    <source>
        <strain evidence="2 3">YTB16</strain>
    </source>
</reference>
<evidence type="ECO:0000313" key="3">
    <source>
        <dbReference type="Proteomes" id="UP001447857"/>
    </source>
</evidence>
<dbReference type="RefSeq" id="WP_338839474.1">
    <property type="nucleotide sequence ID" value="NZ_CP147988.1"/>
</dbReference>
<name>A0ABZ2Q6Y3_9FLAO</name>
<proteinExistence type="predicted"/>
<keyword evidence="1" id="KW-0812">Transmembrane</keyword>
<organism evidence="2 3">
    <name type="scientific">Flavobacterium ginsenosidimutans</name>
    <dbReference type="NCBI Taxonomy" id="687844"/>
    <lineage>
        <taxon>Bacteria</taxon>
        <taxon>Pseudomonadati</taxon>
        <taxon>Bacteroidota</taxon>
        <taxon>Flavobacteriia</taxon>
        <taxon>Flavobacteriales</taxon>
        <taxon>Flavobacteriaceae</taxon>
        <taxon>Flavobacterium</taxon>
    </lineage>
</organism>
<keyword evidence="3" id="KW-1185">Reference proteome</keyword>
<feature type="transmembrane region" description="Helical" evidence="1">
    <location>
        <begin position="52"/>
        <end position="71"/>
    </location>
</feature>
<keyword evidence="1" id="KW-1133">Transmembrane helix</keyword>
<dbReference type="Pfam" id="PF05656">
    <property type="entry name" value="DUF805"/>
    <property type="match status" value="1"/>
</dbReference>
<evidence type="ECO:0000256" key="1">
    <source>
        <dbReference type="SAM" id="Phobius"/>
    </source>
</evidence>
<dbReference type="EMBL" id="CP147988">
    <property type="protein sequence ID" value="WXK48703.1"/>
    <property type="molecule type" value="Genomic_DNA"/>
</dbReference>
<accession>A0ABZ2Q6Y3</accession>
<evidence type="ECO:0000313" key="2">
    <source>
        <dbReference type="EMBL" id="WXK48703.1"/>
    </source>
</evidence>
<feature type="transmembrane region" description="Helical" evidence="1">
    <location>
        <begin position="20"/>
        <end position="40"/>
    </location>
</feature>
<dbReference type="InterPro" id="IPR008523">
    <property type="entry name" value="DUF805"/>
</dbReference>
<protein>
    <submittedName>
        <fullName evidence="2">DUF805 domain-containing protein</fullName>
    </submittedName>
</protein>
<sequence length="108" mass="12815">MKLKNLIFFYSSFTEKSGRIEFALYFAFNIIASYFAIELWKNVNLNDIRILNIFYTCLILLITFVPTQAVITRRLRDLNTSPIFIVFNFIPILNFAFWIFLLLAKKKS</sequence>